<dbReference type="Gene3D" id="3.10.20.10">
    <property type="match status" value="1"/>
</dbReference>
<comment type="subcellular location">
    <subcellularLocation>
        <location evidence="3">Cytoplasm</location>
    </subcellularLocation>
</comment>
<sequence>MMDVQTARAARTVRWRNCFSPDERTVLEEQPVALTINGSTYAVMLATPVDLEDFAVGLAFSEGLIDSSADILSFEAIALEMGLEARLWLEDTKANAVSQSRRAMAGPSGCGLCGVESLELTTRRLPYVNCKNFQVKADDLVDAMDTLEMHQPINLATRSAHAAALWKPGSGLITVREDVGRHNALDKLIGSCLRGGVSSEDSVLLITSRISLELVQKAAAFGAPLICAVSAPTTLALKAANTAGITLIGIARHDGFEIFTHAERVVG</sequence>
<dbReference type="InterPro" id="IPR003786">
    <property type="entry name" value="FdhD"/>
</dbReference>
<keyword evidence="2 3" id="KW-0501">Molybdenum cofactor biosynthesis</keyword>
<dbReference type="GO" id="GO:0006777">
    <property type="term" value="P:Mo-molybdopterin cofactor biosynthetic process"/>
    <property type="evidence" value="ECO:0007669"/>
    <property type="project" value="UniProtKB-UniRule"/>
</dbReference>
<evidence type="ECO:0000256" key="3">
    <source>
        <dbReference type="HAMAP-Rule" id="MF_00187"/>
    </source>
</evidence>
<evidence type="ECO:0000313" key="5">
    <source>
        <dbReference type="Proteomes" id="UP000641137"/>
    </source>
</evidence>
<protein>
    <recommendedName>
        <fullName evidence="3">Sulfur carrier protein FdhD</fullName>
    </recommendedName>
</protein>
<dbReference type="GO" id="GO:0005737">
    <property type="term" value="C:cytoplasm"/>
    <property type="evidence" value="ECO:0007669"/>
    <property type="project" value="UniProtKB-SubCell"/>
</dbReference>
<keyword evidence="5" id="KW-1185">Reference proteome</keyword>
<comment type="caution">
    <text evidence="3">Lacks conserved residue(s) required for the propagation of feature annotation.</text>
</comment>
<proteinExistence type="inferred from homology"/>
<keyword evidence="1 3" id="KW-0963">Cytoplasm</keyword>
<dbReference type="Pfam" id="PF02634">
    <property type="entry name" value="FdhD-NarQ"/>
    <property type="match status" value="1"/>
</dbReference>
<name>A0A8J3DIU1_9HYPH</name>
<dbReference type="HAMAP" id="MF_00187">
    <property type="entry name" value="FdhD"/>
    <property type="match status" value="1"/>
</dbReference>
<dbReference type="PIRSF" id="PIRSF015626">
    <property type="entry name" value="FdhD"/>
    <property type="match status" value="1"/>
</dbReference>
<dbReference type="InterPro" id="IPR016193">
    <property type="entry name" value="Cytidine_deaminase-like"/>
</dbReference>
<reference evidence="4" key="1">
    <citation type="journal article" date="2014" name="Int. J. Syst. Evol. Microbiol.">
        <title>Complete genome sequence of Corynebacterium casei LMG S-19264T (=DSM 44701T), isolated from a smear-ripened cheese.</title>
        <authorList>
            <consortium name="US DOE Joint Genome Institute (JGI-PGF)"/>
            <person name="Walter F."/>
            <person name="Albersmeier A."/>
            <person name="Kalinowski J."/>
            <person name="Ruckert C."/>
        </authorList>
    </citation>
    <scope>NUCLEOTIDE SEQUENCE</scope>
    <source>
        <strain evidence="4">KCTC 42097</strain>
    </source>
</reference>
<dbReference type="GO" id="GO:0016783">
    <property type="term" value="F:sulfurtransferase activity"/>
    <property type="evidence" value="ECO:0007669"/>
    <property type="project" value="InterPro"/>
</dbReference>
<accession>A0A8J3DIU1</accession>
<comment type="caution">
    <text evidence="4">The sequence shown here is derived from an EMBL/GenBank/DDBJ whole genome shotgun (WGS) entry which is preliminary data.</text>
</comment>
<comment type="function">
    <text evidence="3">Required for formate dehydrogenase (FDH) activity. Acts as a sulfur carrier protein that transfers sulfur from IscS to the molybdenum cofactor prior to its insertion into FDH.</text>
</comment>
<dbReference type="PANTHER" id="PTHR30592">
    <property type="entry name" value="FORMATE DEHYDROGENASE"/>
    <property type="match status" value="1"/>
</dbReference>
<evidence type="ECO:0000256" key="1">
    <source>
        <dbReference type="ARBA" id="ARBA00022490"/>
    </source>
</evidence>
<dbReference type="GO" id="GO:0097163">
    <property type="term" value="F:sulfur carrier activity"/>
    <property type="evidence" value="ECO:0007669"/>
    <property type="project" value="UniProtKB-UniRule"/>
</dbReference>
<evidence type="ECO:0000313" key="4">
    <source>
        <dbReference type="EMBL" id="GHC72466.1"/>
    </source>
</evidence>
<comment type="similarity">
    <text evidence="3">Belongs to the FdhD family.</text>
</comment>
<organism evidence="4 5">
    <name type="scientific">Limoniibacter endophyticus</name>
    <dbReference type="NCBI Taxonomy" id="1565040"/>
    <lineage>
        <taxon>Bacteria</taxon>
        <taxon>Pseudomonadati</taxon>
        <taxon>Pseudomonadota</taxon>
        <taxon>Alphaproteobacteria</taxon>
        <taxon>Hyphomicrobiales</taxon>
        <taxon>Bartonellaceae</taxon>
        <taxon>Limoniibacter</taxon>
    </lineage>
</organism>
<feature type="active site" description="Cysteine persulfide intermediate" evidence="3">
    <location>
        <position position="110"/>
    </location>
</feature>
<dbReference type="Proteomes" id="UP000641137">
    <property type="component" value="Unassembled WGS sequence"/>
</dbReference>
<dbReference type="Gene3D" id="3.40.140.10">
    <property type="entry name" value="Cytidine Deaminase, domain 2"/>
    <property type="match status" value="1"/>
</dbReference>
<dbReference type="PANTHER" id="PTHR30592:SF1">
    <property type="entry name" value="SULFUR CARRIER PROTEIN FDHD"/>
    <property type="match status" value="1"/>
</dbReference>
<gene>
    <name evidence="3 4" type="primary">fdhD</name>
    <name evidence="4" type="ORF">GCM10010136_20190</name>
</gene>
<reference evidence="4" key="2">
    <citation type="submission" date="2020-09" db="EMBL/GenBank/DDBJ databases">
        <authorList>
            <person name="Sun Q."/>
            <person name="Kim S."/>
        </authorList>
    </citation>
    <scope>NUCLEOTIDE SEQUENCE</scope>
    <source>
        <strain evidence="4">KCTC 42097</strain>
    </source>
</reference>
<dbReference type="NCBIfam" id="TIGR00129">
    <property type="entry name" value="fdhD_narQ"/>
    <property type="match status" value="1"/>
</dbReference>
<dbReference type="RefSeq" id="WP_189489881.1">
    <property type="nucleotide sequence ID" value="NZ_BMZO01000006.1"/>
</dbReference>
<evidence type="ECO:0000256" key="2">
    <source>
        <dbReference type="ARBA" id="ARBA00023150"/>
    </source>
</evidence>
<dbReference type="AlphaFoldDB" id="A0A8J3DIU1"/>
<dbReference type="SUPFAM" id="SSF53927">
    <property type="entry name" value="Cytidine deaminase-like"/>
    <property type="match status" value="1"/>
</dbReference>
<dbReference type="EMBL" id="BMZO01000006">
    <property type="protein sequence ID" value="GHC72466.1"/>
    <property type="molecule type" value="Genomic_DNA"/>
</dbReference>